<feature type="region of interest" description="Disordered" evidence="11">
    <location>
        <begin position="1"/>
        <end position="62"/>
    </location>
</feature>
<evidence type="ECO:0000256" key="1">
    <source>
        <dbReference type="ARBA" id="ARBA00004477"/>
    </source>
</evidence>
<evidence type="ECO:0000256" key="8">
    <source>
        <dbReference type="ARBA" id="ARBA00022989"/>
    </source>
</evidence>
<feature type="transmembrane region" description="Helical" evidence="12">
    <location>
        <begin position="1235"/>
        <end position="1259"/>
    </location>
</feature>
<feature type="transmembrane region" description="Helical" evidence="12">
    <location>
        <begin position="758"/>
        <end position="776"/>
    </location>
</feature>
<keyword evidence="6 12" id="KW-0812">Transmembrane</keyword>
<dbReference type="InterPro" id="IPR039524">
    <property type="entry name" value="PIGO/GPI13"/>
</dbReference>
<keyword evidence="10" id="KW-0325">Glycoprotein</keyword>
<dbReference type="PANTHER" id="PTHR23071:SF1">
    <property type="entry name" value="GPI ETHANOLAMINE PHOSPHATE TRANSFERASE 3"/>
    <property type="match status" value="1"/>
</dbReference>
<evidence type="ECO:0000256" key="2">
    <source>
        <dbReference type="ARBA" id="ARBA00004687"/>
    </source>
</evidence>
<gene>
    <name evidence="13" type="ORF">UTRI_04362</name>
</gene>
<reference evidence="13 14" key="1">
    <citation type="submission" date="2018-03" db="EMBL/GenBank/DDBJ databases">
        <authorList>
            <person name="Guldener U."/>
        </authorList>
    </citation>
    <scope>NUCLEOTIDE SEQUENCE [LARGE SCALE GENOMIC DNA]</scope>
    <source>
        <strain evidence="13 14">NBRC100155</strain>
    </source>
</reference>
<evidence type="ECO:0000256" key="4">
    <source>
        <dbReference type="ARBA" id="ARBA00022502"/>
    </source>
</evidence>
<feature type="transmembrane region" description="Helical" evidence="12">
    <location>
        <begin position="991"/>
        <end position="1015"/>
    </location>
</feature>
<feature type="transmembrane region" description="Helical" evidence="12">
    <location>
        <begin position="902"/>
        <end position="921"/>
    </location>
</feature>
<keyword evidence="7" id="KW-0256">Endoplasmic reticulum</keyword>
<feature type="transmembrane region" description="Helical" evidence="12">
    <location>
        <begin position="870"/>
        <end position="890"/>
    </location>
</feature>
<evidence type="ECO:0000256" key="12">
    <source>
        <dbReference type="SAM" id="Phobius"/>
    </source>
</evidence>
<sequence length="1272" mass="138189">MSSSALNPAPILSTPQHPAFGNSALRHRHRSSSDSSHASDSSHSSHSSYATRHPDRVPQKAASPNAAFGSVLGLLSLVLVYTVVGLWLFVKGFLLTRHELVGVNECARPFNREWNLPTPPMSLDDDAALLKWADTVLNPTVGMGECRLAPTHSKAVVLIIDALRYDFIAPPPPPTAPTSNDEEEGGWTANPFYHNILSLPSSLTAQADFSSGAPASFLAHFAADPPTTTLQRLKGLTTGTLPTFVEAGANFGSAGTGVGRVNEDNWIAQFKRFILSSSSSEEGKRAGLVFAGDDTWCTVFPGLFDEDTNWSYDSFNVEDLDTVDRGVESKLLPFLQVDHPETKAGVHDAWRLLVGHTLGVDHVGHRFGASHPKMKIKLQEMQTFLQNVTDAIDQETLVILMGDHGMDERGDHGGDAELEVGAGIWMYSKGGFGQLGRDPTLKMDPAQYISTDQVEAMLPSRIPFSPLPSPPYPQENHRSIPQIDLVPTISILLGLPIPYNNLGSIIPDLFPHPHLLLRALRITATQMRTYLKTYSTHSPDLAAFSSEFEESWLTAVRADAHLASLLHNSGKGSSKNQEEIEEALRRAAQAYHGFNRLSLVRAREVWAQFDMIKIGLGLMVLVLGLAVGWVIRYGAQEGLVGRLGGVREEGEETKEEVRKSETTTELFAIVSQATLRPALIGGIAGLGLHVGTALLPVKSLGLNLTLVDSVLATASISSALSLVISHFPQTLPFCKPATDHDDGDNDDVPATTNFLNNFGWLVLLLHAALFASNSFLVFEDRFVLLCLATLSLIRGLLLMGSSPDTRTKIRAGFLTLVSLILVRLGSIPRVCREEQLPYCTSTFFSSSTSSTTTTTTGEGGGSSAALNSPYVMVASYLFAYILPSIVAQFLRHSKSNVGIAPVFLKWILRPTLMLGSGYWILDYVTPLDSVAQSGWSETLEWVKGWVAKADLIILIVLAMAFWIFAPLCLEIRREKPTTTSEQEENKEKVTILGYANSLGSSYLLLISIVASVLWLCTQPSGQLGMGVGMVAGLVGVELGDGERDVVVLHRQRRIAYALQNKAATEENDKAKIKKKSTTTTPLALEQSRLDSEEATQQRNRKAIHHSSTEIGFLMLIGYLCFFSTGHQSTLPTIQWRIAFLTSSKLSYPLSPLLVVMNTFGHLTVLPPLLTVVSVLWNATPLPRGSGRKMKTSSQLVSALVMVGLYNGVLLVSIAGLGGLVFRRHLMLFKVWTPRFMLAAVVAVLGQVGGLLAALAAWLVGGKVNQIFGSEFV</sequence>
<keyword evidence="9 12" id="KW-0472">Membrane</keyword>
<dbReference type="Proteomes" id="UP000324022">
    <property type="component" value="Unassembled WGS sequence"/>
</dbReference>
<evidence type="ECO:0000256" key="11">
    <source>
        <dbReference type="SAM" id="MobiDB-lite"/>
    </source>
</evidence>
<evidence type="ECO:0000256" key="10">
    <source>
        <dbReference type="ARBA" id="ARBA00023180"/>
    </source>
</evidence>
<feature type="transmembrane region" description="Helical" evidence="12">
    <location>
        <begin position="66"/>
        <end position="90"/>
    </location>
</feature>
<feature type="transmembrane region" description="Helical" evidence="12">
    <location>
        <begin position="951"/>
        <end position="971"/>
    </location>
</feature>
<keyword evidence="14" id="KW-1185">Reference proteome</keyword>
<dbReference type="EMBL" id="OOIN01000047">
    <property type="protein sequence ID" value="SPO32618.1"/>
    <property type="molecule type" value="Genomic_DNA"/>
</dbReference>
<comment type="subcellular location">
    <subcellularLocation>
        <location evidence="1">Endoplasmic reticulum membrane</location>
        <topology evidence="1">Multi-pass membrane protein</topology>
    </subcellularLocation>
</comment>
<feature type="transmembrane region" description="Helical" evidence="12">
    <location>
        <begin position="1149"/>
        <end position="1175"/>
    </location>
</feature>
<name>A0A5C3EQ40_9BASI</name>
<organism evidence="13 14">
    <name type="scientific">Ustilago trichophora</name>
    <dbReference type="NCBI Taxonomy" id="86804"/>
    <lineage>
        <taxon>Eukaryota</taxon>
        <taxon>Fungi</taxon>
        <taxon>Dikarya</taxon>
        <taxon>Basidiomycota</taxon>
        <taxon>Ustilaginomycotina</taxon>
        <taxon>Ustilaginomycetes</taxon>
        <taxon>Ustilaginales</taxon>
        <taxon>Ustilaginaceae</taxon>
        <taxon>Ustilago</taxon>
    </lineage>
</organism>
<dbReference type="OrthoDB" id="272139at2759"/>
<evidence type="ECO:0000313" key="14">
    <source>
        <dbReference type="Proteomes" id="UP000324022"/>
    </source>
</evidence>
<keyword evidence="4" id="KW-0337">GPI-anchor biosynthesis</keyword>
<dbReference type="CDD" id="cd16023">
    <property type="entry name" value="GPI_EPT_3"/>
    <property type="match status" value="1"/>
</dbReference>
<proteinExistence type="inferred from homology"/>
<dbReference type="InterPro" id="IPR002591">
    <property type="entry name" value="Phosphodiest/P_Trfase"/>
</dbReference>
<keyword evidence="8 12" id="KW-1133">Transmembrane helix</keyword>
<feature type="transmembrane region" description="Helical" evidence="12">
    <location>
        <begin position="678"/>
        <end position="697"/>
    </location>
</feature>
<feature type="compositionally biased region" description="Low complexity" evidence="11">
    <location>
        <begin position="33"/>
        <end position="48"/>
    </location>
</feature>
<evidence type="ECO:0000256" key="9">
    <source>
        <dbReference type="ARBA" id="ARBA00023136"/>
    </source>
</evidence>
<evidence type="ECO:0000313" key="13">
    <source>
        <dbReference type="EMBL" id="SPO32618.1"/>
    </source>
</evidence>
<protein>
    <submittedName>
        <fullName evidence="13">Related to GPI13 - protein involved in glycosylphosphatidylinositol biosynthesis</fullName>
    </submittedName>
</protein>
<feature type="transmembrane region" description="Helical" evidence="12">
    <location>
        <begin position="782"/>
        <end position="799"/>
    </location>
</feature>
<dbReference type="InterPro" id="IPR037675">
    <property type="entry name" value="PIG-O_N"/>
</dbReference>
<evidence type="ECO:0000256" key="7">
    <source>
        <dbReference type="ARBA" id="ARBA00022824"/>
    </source>
</evidence>
<evidence type="ECO:0000256" key="5">
    <source>
        <dbReference type="ARBA" id="ARBA00022679"/>
    </source>
</evidence>
<feature type="transmembrane region" description="Helical" evidence="12">
    <location>
        <begin position="1195"/>
        <end position="1215"/>
    </location>
</feature>
<comment type="similarity">
    <text evidence="3">Belongs to the PIGG/PIGN/PIGO family. PIGO subfamily.</text>
</comment>
<dbReference type="InterPro" id="IPR017850">
    <property type="entry name" value="Alkaline_phosphatase_core_sf"/>
</dbReference>
<dbReference type="GO" id="GO:0005789">
    <property type="term" value="C:endoplasmic reticulum membrane"/>
    <property type="evidence" value="ECO:0007669"/>
    <property type="project" value="UniProtKB-SubCell"/>
</dbReference>
<evidence type="ECO:0000256" key="6">
    <source>
        <dbReference type="ARBA" id="ARBA00022692"/>
    </source>
</evidence>
<dbReference type="GO" id="GO:0051377">
    <property type="term" value="F:mannose-ethanolamine phosphotransferase activity"/>
    <property type="evidence" value="ECO:0007669"/>
    <property type="project" value="InterPro"/>
</dbReference>
<accession>A0A5C3EQ40</accession>
<feature type="transmembrane region" description="Helical" evidence="12">
    <location>
        <begin position="611"/>
        <end position="631"/>
    </location>
</feature>
<dbReference type="PANTHER" id="PTHR23071">
    <property type="entry name" value="PHOSPHATIDYLINOSITOL GLYCAN"/>
    <property type="match status" value="1"/>
</dbReference>
<dbReference type="AlphaFoldDB" id="A0A5C3EQ40"/>
<dbReference type="GO" id="GO:0006506">
    <property type="term" value="P:GPI anchor biosynthetic process"/>
    <property type="evidence" value="ECO:0007669"/>
    <property type="project" value="UniProtKB-UniPathway"/>
</dbReference>
<keyword evidence="5" id="KW-0808">Transferase</keyword>
<dbReference type="SUPFAM" id="SSF53649">
    <property type="entry name" value="Alkaline phosphatase-like"/>
    <property type="match status" value="1"/>
</dbReference>
<comment type="pathway">
    <text evidence="2">Glycolipid biosynthesis; glycosylphosphatidylinositol-anchor biosynthesis.</text>
</comment>
<evidence type="ECO:0000256" key="3">
    <source>
        <dbReference type="ARBA" id="ARBA00008695"/>
    </source>
</evidence>
<dbReference type="UniPathway" id="UPA00196"/>
<dbReference type="Pfam" id="PF01663">
    <property type="entry name" value="Phosphodiest"/>
    <property type="match status" value="1"/>
</dbReference>
<dbReference type="Gene3D" id="3.40.720.10">
    <property type="entry name" value="Alkaline Phosphatase, subunit A"/>
    <property type="match status" value="1"/>
</dbReference>